<keyword evidence="3" id="KW-1185">Reference proteome</keyword>
<dbReference type="InterPro" id="IPR051604">
    <property type="entry name" value="Ergot_Alk_Oxidoreductase"/>
</dbReference>
<dbReference type="RefSeq" id="WP_271216602.1">
    <property type="nucleotide sequence ID" value="NZ_BAAAVD010000040.1"/>
</dbReference>
<sequence>MTILVTGGRGLVAGTLLPLLHGKGHDVRVASSDPAKLNPPEGVPTVKCDLTDPTTFPAALDGVTSVFLYAEPAHIDAFVERAVDAGVRHIVLLSSSSVIAPDADTNPIARSHRAVEQALTASPIETTLLWPGAFASNALQWSWSIKSTGTIDLPYPNAHVDPIHEADIADVALAVLTDPALSGKEYHLTGPESLSFQEQLDRIAHVAGRPLSINVISEEAWKEEMTKYVPGEFADALLTWWREHDGSPTETTGTVEQVTGRPARSFATWAEDHADVFRN</sequence>
<dbReference type="Pfam" id="PF05368">
    <property type="entry name" value="NmrA"/>
    <property type="match status" value="1"/>
</dbReference>
<evidence type="ECO:0000259" key="1">
    <source>
        <dbReference type="Pfam" id="PF05368"/>
    </source>
</evidence>
<dbReference type="InterPro" id="IPR008030">
    <property type="entry name" value="NmrA-like"/>
</dbReference>
<name>A0A9W6HXE2_9ACTN</name>
<dbReference type="AlphaFoldDB" id="A0A9W6HXE2"/>
<dbReference type="Proteomes" id="UP001143474">
    <property type="component" value="Unassembled WGS sequence"/>
</dbReference>
<accession>A0A9W6HXE2</accession>
<organism evidence="2 3">
    <name type="scientific">Streptosporangium carneum</name>
    <dbReference type="NCBI Taxonomy" id="47481"/>
    <lineage>
        <taxon>Bacteria</taxon>
        <taxon>Bacillati</taxon>
        <taxon>Actinomycetota</taxon>
        <taxon>Actinomycetes</taxon>
        <taxon>Streptosporangiales</taxon>
        <taxon>Streptosporangiaceae</taxon>
        <taxon>Streptosporangium</taxon>
    </lineage>
</organism>
<reference evidence="2" key="1">
    <citation type="journal article" date="2014" name="Int. J. Syst. Evol. Microbiol.">
        <title>Complete genome sequence of Corynebacterium casei LMG S-19264T (=DSM 44701T), isolated from a smear-ripened cheese.</title>
        <authorList>
            <consortium name="US DOE Joint Genome Institute (JGI-PGF)"/>
            <person name="Walter F."/>
            <person name="Albersmeier A."/>
            <person name="Kalinowski J."/>
            <person name="Ruckert C."/>
        </authorList>
    </citation>
    <scope>NUCLEOTIDE SEQUENCE</scope>
    <source>
        <strain evidence="2">VKM Ac-2007</strain>
    </source>
</reference>
<dbReference type="SUPFAM" id="SSF51735">
    <property type="entry name" value="NAD(P)-binding Rossmann-fold domains"/>
    <property type="match status" value="1"/>
</dbReference>
<dbReference type="Gene3D" id="3.40.50.720">
    <property type="entry name" value="NAD(P)-binding Rossmann-like Domain"/>
    <property type="match status" value="1"/>
</dbReference>
<reference evidence="2" key="2">
    <citation type="submission" date="2023-01" db="EMBL/GenBank/DDBJ databases">
        <authorList>
            <person name="Sun Q."/>
            <person name="Evtushenko L."/>
        </authorList>
    </citation>
    <scope>NUCLEOTIDE SEQUENCE</scope>
    <source>
        <strain evidence="2">VKM Ac-2007</strain>
    </source>
</reference>
<proteinExistence type="predicted"/>
<protein>
    <submittedName>
        <fullName evidence="2">Nucleotide-diphosphate-sugar epimerase</fullName>
    </submittedName>
</protein>
<gene>
    <name evidence="2" type="ORF">GCM10017600_14920</name>
</gene>
<feature type="domain" description="NmrA-like" evidence="1">
    <location>
        <begin position="2"/>
        <end position="238"/>
    </location>
</feature>
<evidence type="ECO:0000313" key="3">
    <source>
        <dbReference type="Proteomes" id="UP001143474"/>
    </source>
</evidence>
<evidence type="ECO:0000313" key="2">
    <source>
        <dbReference type="EMBL" id="GLK08087.1"/>
    </source>
</evidence>
<dbReference type="PANTHER" id="PTHR43162">
    <property type="match status" value="1"/>
</dbReference>
<dbReference type="PANTHER" id="PTHR43162:SF1">
    <property type="entry name" value="PRESTALK A DIFFERENTIATION PROTEIN A"/>
    <property type="match status" value="1"/>
</dbReference>
<comment type="caution">
    <text evidence="2">The sequence shown here is derived from an EMBL/GenBank/DDBJ whole genome shotgun (WGS) entry which is preliminary data.</text>
</comment>
<dbReference type="EMBL" id="BSEV01000002">
    <property type="protein sequence ID" value="GLK08087.1"/>
    <property type="molecule type" value="Genomic_DNA"/>
</dbReference>
<dbReference type="InterPro" id="IPR036291">
    <property type="entry name" value="NAD(P)-bd_dom_sf"/>
</dbReference>